<reference evidence="2 3" key="1">
    <citation type="journal article" date="2019" name="Int. J. Syst. Evol. Microbiol.">
        <title>The Global Catalogue of Microorganisms (GCM) 10K type strain sequencing project: providing services to taxonomists for standard genome sequencing and annotation.</title>
        <authorList>
            <consortium name="The Broad Institute Genomics Platform"/>
            <consortium name="The Broad Institute Genome Sequencing Center for Infectious Disease"/>
            <person name="Wu L."/>
            <person name="Ma J."/>
        </authorList>
    </citation>
    <scope>NUCLEOTIDE SEQUENCE [LARGE SCALE GENOMIC DNA]</scope>
    <source>
        <strain evidence="2 3">JCM 13813</strain>
    </source>
</reference>
<feature type="region of interest" description="Disordered" evidence="1">
    <location>
        <begin position="1"/>
        <end position="23"/>
    </location>
</feature>
<sequence>MEQEEALAFLEPAGRSEDRGVASDRRVEVSVQDHFAGGGEVWWSTTGRFTDCSTIGRGVEVERGLGAGEVAEGLSAACVERQLGPEGLEGGSTVGEAWWRSKPSARSTSASSRTVPAKWTSWSWMVTWRGSTWR</sequence>
<keyword evidence="3" id="KW-1185">Reference proteome</keyword>
<evidence type="ECO:0000313" key="3">
    <source>
        <dbReference type="Proteomes" id="UP001501161"/>
    </source>
</evidence>
<comment type="caution">
    <text evidence="2">The sequence shown here is derived from an EMBL/GenBank/DDBJ whole genome shotgun (WGS) entry which is preliminary data.</text>
</comment>
<organism evidence="2 3">
    <name type="scientific">Nocardioides furvisabuli</name>
    <dbReference type="NCBI Taxonomy" id="375542"/>
    <lineage>
        <taxon>Bacteria</taxon>
        <taxon>Bacillati</taxon>
        <taxon>Actinomycetota</taxon>
        <taxon>Actinomycetes</taxon>
        <taxon>Propionibacteriales</taxon>
        <taxon>Nocardioidaceae</taxon>
        <taxon>Nocardioides</taxon>
    </lineage>
</organism>
<dbReference type="Proteomes" id="UP001501161">
    <property type="component" value="Unassembled WGS sequence"/>
</dbReference>
<gene>
    <name evidence="2" type="ORF">GCM10009726_22850</name>
</gene>
<feature type="compositionally biased region" description="Basic and acidic residues" evidence="1">
    <location>
        <begin position="14"/>
        <end position="23"/>
    </location>
</feature>
<name>A0ABN2XDQ6_9ACTN</name>
<evidence type="ECO:0000313" key="2">
    <source>
        <dbReference type="EMBL" id="GAA2108519.1"/>
    </source>
</evidence>
<dbReference type="EMBL" id="BAAAMQ010000011">
    <property type="protein sequence ID" value="GAA2108519.1"/>
    <property type="molecule type" value="Genomic_DNA"/>
</dbReference>
<evidence type="ECO:0000256" key="1">
    <source>
        <dbReference type="SAM" id="MobiDB-lite"/>
    </source>
</evidence>
<accession>A0ABN2XDQ6</accession>
<proteinExistence type="predicted"/>
<protein>
    <submittedName>
        <fullName evidence="2">Uncharacterized protein</fullName>
    </submittedName>
</protein>